<dbReference type="GO" id="GO:0055085">
    <property type="term" value="P:transmembrane transport"/>
    <property type="evidence" value="ECO:0007669"/>
    <property type="project" value="InterPro"/>
</dbReference>
<gene>
    <name evidence="12" type="ORF">JYP50_16445</name>
</gene>
<keyword evidence="9" id="KW-0472">Membrane</keyword>
<dbReference type="EMBL" id="JAFKCZ010000012">
    <property type="protein sequence ID" value="MBN7798201.1"/>
    <property type="molecule type" value="Genomic_DNA"/>
</dbReference>
<comment type="similarity">
    <text evidence="2">Belongs to the TonB family.</text>
</comment>
<evidence type="ECO:0000256" key="6">
    <source>
        <dbReference type="ARBA" id="ARBA00022692"/>
    </source>
</evidence>
<dbReference type="PANTHER" id="PTHR33446">
    <property type="entry name" value="PROTEIN TONB-RELATED"/>
    <property type="match status" value="1"/>
</dbReference>
<evidence type="ECO:0000256" key="7">
    <source>
        <dbReference type="ARBA" id="ARBA00022927"/>
    </source>
</evidence>
<keyword evidence="13" id="KW-1185">Reference proteome</keyword>
<evidence type="ECO:0000256" key="2">
    <source>
        <dbReference type="ARBA" id="ARBA00006555"/>
    </source>
</evidence>
<dbReference type="InterPro" id="IPR051045">
    <property type="entry name" value="TonB-dependent_transducer"/>
</dbReference>
<sequence length="205" mass="22477">MSTTIHAPIALRRGASAALSVAVTATLFLLMQALIATEVPVLESSVPLRPDVTMPERKPPEVRPDERVEKPEKPEETPKWETPTTTTDLIDGPLTRVGNFEPPTDVGDINAGSGSSTIVPVFRIAPDYPPRALRRGIEGHVDLIFDVSASGKTENIRVLDAQPEGVFENAAIRTLGKWKYKPPIQDGVPYGQRDMTTRISFRLEE</sequence>
<evidence type="ECO:0000256" key="4">
    <source>
        <dbReference type="ARBA" id="ARBA00022475"/>
    </source>
</evidence>
<evidence type="ECO:0000313" key="12">
    <source>
        <dbReference type="EMBL" id="MBN7798201.1"/>
    </source>
</evidence>
<feature type="compositionally biased region" description="Basic and acidic residues" evidence="10">
    <location>
        <begin position="54"/>
        <end position="79"/>
    </location>
</feature>
<dbReference type="InterPro" id="IPR006260">
    <property type="entry name" value="TonB/TolA_C"/>
</dbReference>
<dbReference type="Pfam" id="PF03544">
    <property type="entry name" value="TonB_C"/>
    <property type="match status" value="1"/>
</dbReference>
<feature type="domain" description="TonB C-terminal" evidence="11">
    <location>
        <begin position="113"/>
        <end position="205"/>
    </location>
</feature>
<dbReference type="RefSeq" id="WP_206561641.1">
    <property type="nucleotide sequence ID" value="NZ_JAFKCZ010000012.1"/>
</dbReference>
<keyword evidence="4" id="KW-1003">Cell membrane</keyword>
<dbReference type="GO" id="GO:0005886">
    <property type="term" value="C:plasma membrane"/>
    <property type="evidence" value="ECO:0007669"/>
    <property type="project" value="UniProtKB-SubCell"/>
</dbReference>
<evidence type="ECO:0000256" key="3">
    <source>
        <dbReference type="ARBA" id="ARBA00022448"/>
    </source>
</evidence>
<accession>A0A939DHC9</accession>
<evidence type="ECO:0000256" key="9">
    <source>
        <dbReference type="ARBA" id="ARBA00023136"/>
    </source>
</evidence>
<evidence type="ECO:0000256" key="10">
    <source>
        <dbReference type="SAM" id="MobiDB-lite"/>
    </source>
</evidence>
<reference evidence="12" key="1">
    <citation type="submission" date="2021-02" db="EMBL/GenBank/DDBJ databases">
        <title>PHA producing bacteria isolated from coastal sediment in Guangdong, Shenzhen.</title>
        <authorList>
            <person name="Zheng W."/>
            <person name="Yu S."/>
            <person name="Huang Y."/>
        </authorList>
    </citation>
    <scope>NUCLEOTIDE SEQUENCE</scope>
    <source>
        <strain evidence="12">TN14-10</strain>
    </source>
</reference>
<comment type="caution">
    <text evidence="12">The sequence shown here is derived from an EMBL/GenBank/DDBJ whole genome shotgun (WGS) entry which is preliminary data.</text>
</comment>
<dbReference type="Proteomes" id="UP000664303">
    <property type="component" value="Unassembled WGS sequence"/>
</dbReference>
<name>A0A939DHC9_9GAMM</name>
<keyword evidence="5" id="KW-0997">Cell inner membrane</keyword>
<feature type="region of interest" description="Disordered" evidence="10">
    <location>
        <begin position="49"/>
        <end position="96"/>
    </location>
</feature>
<dbReference type="AlphaFoldDB" id="A0A939DHC9"/>
<dbReference type="PROSITE" id="PS52015">
    <property type="entry name" value="TONB_CTD"/>
    <property type="match status" value="1"/>
</dbReference>
<proteinExistence type="inferred from homology"/>
<evidence type="ECO:0000256" key="1">
    <source>
        <dbReference type="ARBA" id="ARBA00004383"/>
    </source>
</evidence>
<dbReference type="GO" id="GO:0015031">
    <property type="term" value="P:protein transport"/>
    <property type="evidence" value="ECO:0007669"/>
    <property type="project" value="UniProtKB-KW"/>
</dbReference>
<dbReference type="InterPro" id="IPR037682">
    <property type="entry name" value="TonB_C"/>
</dbReference>
<dbReference type="NCBIfam" id="TIGR01352">
    <property type="entry name" value="tonB_Cterm"/>
    <property type="match status" value="1"/>
</dbReference>
<keyword evidence="6" id="KW-0812">Transmembrane</keyword>
<protein>
    <submittedName>
        <fullName evidence="12">TonB family protein</fullName>
    </submittedName>
</protein>
<dbReference type="SUPFAM" id="SSF74653">
    <property type="entry name" value="TolA/TonB C-terminal domain"/>
    <property type="match status" value="1"/>
</dbReference>
<dbReference type="PANTHER" id="PTHR33446:SF14">
    <property type="entry name" value="PROTEIN TONB"/>
    <property type="match status" value="1"/>
</dbReference>
<evidence type="ECO:0000256" key="5">
    <source>
        <dbReference type="ARBA" id="ARBA00022519"/>
    </source>
</evidence>
<comment type="subcellular location">
    <subcellularLocation>
        <location evidence="1">Cell inner membrane</location>
        <topology evidence="1">Single-pass membrane protein</topology>
        <orientation evidence="1">Periplasmic side</orientation>
    </subcellularLocation>
</comment>
<organism evidence="12 13">
    <name type="scientific">Parahaliea mediterranea</name>
    <dbReference type="NCBI Taxonomy" id="651086"/>
    <lineage>
        <taxon>Bacteria</taxon>
        <taxon>Pseudomonadati</taxon>
        <taxon>Pseudomonadota</taxon>
        <taxon>Gammaproteobacteria</taxon>
        <taxon>Cellvibrionales</taxon>
        <taxon>Halieaceae</taxon>
        <taxon>Parahaliea</taxon>
    </lineage>
</organism>
<keyword evidence="3" id="KW-0813">Transport</keyword>
<keyword evidence="7" id="KW-0653">Protein transport</keyword>
<evidence type="ECO:0000256" key="8">
    <source>
        <dbReference type="ARBA" id="ARBA00022989"/>
    </source>
</evidence>
<evidence type="ECO:0000313" key="13">
    <source>
        <dbReference type="Proteomes" id="UP000664303"/>
    </source>
</evidence>
<keyword evidence="8" id="KW-1133">Transmembrane helix</keyword>
<evidence type="ECO:0000259" key="11">
    <source>
        <dbReference type="PROSITE" id="PS52015"/>
    </source>
</evidence>
<dbReference type="Gene3D" id="3.30.1150.10">
    <property type="match status" value="1"/>
</dbReference>